<dbReference type="PROSITE" id="PS50089">
    <property type="entry name" value="ZF_RING_2"/>
    <property type="match status" value="1"/>
</dbReference>
<keyword evidence="4 7" id="KW-0863">Zinc-finger</keyword>
<evidence type="ECO:0000256" key="9">
    <source>
        <dbReference type="SAM" id="Phobius"/>
    </source>
</evidence>
<dbReference type="Pfam" id="PF13639">
    <property type="entry name" value="zf-RING_2"/>
    <property type="match status" value="1"/>
</dbReference>
<gene>
    <name evidence="11" type="ORF">HU200_011382</name>
</gene>
<dbReference type="CDD" id="cd16461">
    <property type="entry name" value="RING-H2_EL5-like"/>
    <property type="match status" value="1"/>
</dbReference>
<dbReference type="InterPro" id="IPR053238">
    <property type="entry name" value="RING-H2_zinc_finger"/>
</dbReference>
<name>A0A835FGF2_9POAL</name>
<feature type="transmembrane region" description="Helical" evidence="9">
    <location>
        <begin position="145"/>
        <end position="173"/>
    </location>
</feature>
<dbReference type="Proteomes" id="UP000636709">
    <property type="component" value="Unassembled WGS sequence"/>
</dbReference>
<evidence type="ECO:0000256" key="4">
    <source>
        <dbReference type="ARBA" id="ARBA00022771"/>
    </source>
</evidence>
<protein>
    <recommendedName>
        <fullName evidence="2">RING-type E3 ubiquitin transferase</fullName>
        <ecNumber evidence="2">2.3.2.27</ecNumber>
    </recommendedName>
</protein>
<dbReference type="AlphaFoldDB" id="A0A835FGF2"/>
<comment type="catalytic activity">
    <reaction evidence="1">
        <text>S-ubiquitinyl-[E2 ubiquitin-conjugating enzyme]-L-cysteine + [acceptor protein]-L-lysine = [E2 ubiquitin-conjugating enzyme]-L-cysteine + N(6)-ubiquitinyl-[acceptor protein]-L-lysine.</text>
        <dbReference type="EC" id="2.3.2.27"/>
    </reaction>
</comment>
<dbReference type="OrthoDB" id="8062037at2759"/>
<comment type="caution">
    <text evidence="11">The sequence shown here is derived from an EMBL/GenBank/DDBJ whole genome shotgun (WGS) entry which is preliminary data.</text>
</comment>
<dbReference type="GO" id="GO:0061630">
    <property type="term" value="F:ubiquitin protein ligase activity"/>
    <property type="evidence" value="ECO:0007669"/>
    <property type="project" value="UniProtKB-EC"/>
</dbReference>
<dbReference type="InterPro" id="IPR013083">
    <property type="entry name" value="Znf_RING/FYVE/PHD"/>
</dbReference>
<dbReference type="InterPro" id="IPR001841">
    <property type="entry name" value="Znf_RING"/>
</dbReference>
<feature type="region of interest" description="Disordered" evidence="8">
    <location>
        <begin position="81"/>
        <end position="101"/>
    </location>
</feature>
<reference evidence="11" key="1">
    <citation type="submission" date="2020-07" db="EMBL/GenBank/DDBJ databases">
        <title>Genome sequence and genetic diversity analysis of an under-domesticated orphan crop, white fonio (Digitaria exilis).</title>
        <authorList>
            <person name="Bennetzen J.L."/>
            <person name="Chen S."/>
            <person name="Ma X."/>
            <person name="Wang X."/>
            <person name="Yssel A.E.J."/>
            <person name="Chaluvadi S.R."/>
            <person name="Johnson M."/>
            <person name="Gangashetty P."/>
            <person name="Hamidou F."/>
            <person name="Sanogo M.D."/>
            <person name="Zwaenepoel A."/>
            <person name="Wallace J."/>
            <person name="Van De Peer Y."/>
            <person name="Van Deynze A."/>
        </authorList>
    </citation>
    <scope>NUCLEOTIDE SEQUENCE</scope>
    <source>
        <tissue evidence="11">Leaves</tissue>
    </source>
</reference>
<feature type="compositionally biased region" description="Low complexity" evidence="8">
    <location>
        <begin position="87"/>
        <end position="97"/>
    </location>
</feature>
<dbReference type="PANTHER" id="PTHR14155">
    <property type="entry name" value="RING FINGER DOMAIN-CONTAINING"/>
    <property type="match status" value="1"/>
</dbReference>
<evidence type="ECO:0000259" key="10">
    <source>
        <dbReference type="PROSITE" id="PS50089"/>
    </source>
</evidence>
<dbReference type="SMART" id="SM00184">
    <property type="entry name" value="RING"/>
    <property type="match status" value="1"/>
</dbReference>
<evidence type="ECO:0000313" key="12">
    <source>
        <dbReference type="Proteomes" id="UP000636709"/>
    </source>
</evidence>
<keyword evidence="9" id="KW-0472">Membrane</keyword>
<feature type="region of interest" description="Disordered" evidence="8">
    <location>
        <begin position="17"/>
        <end position="36"/>
    </location>
</feature>
<dbReference type="EMBL" id="JACEFO010000844">
    <property type="protein sequence ID" value="KAF8754845.1"/>
    <property type="molecule type" value="Genomic_DNA"/>
</dbReference>
<dbReference type="GO" id="GO:0008270">
    <property type="term" value="F:zinc ion binding"/>
    <property type="evidence" value="ECO:0007669"/>
    <property type="project" value="UniProtKB-KW"/>
</dbReference>
<evidence type="ECO:0000256" key="6">
    <source>
        <dbReference type="ARBA" id="ARBA00024209"/>
    </source>
</evidence>
<dbReference type="SUPFAM" id="SSF57850">
    <property type="entry name" value="RING/U-box"/>
    <property type="match status" value="1"/>
</dbReference>
<evidence type="ECO:0000256" key="8">
    <source>
        <dbReference type="SAM" id="MobiDB-lite"/>
    </source>
</evidence>
<evidence type="ECO:0000256" key="1">
    <source>
        <dbReference type="ARBA" id="ARBA00000900"/>
    </source>
</evidence>
<feature type="region of interest" description="Disordered" evidence="8">
    <location>
        <begin position="275"/>
        <end position="301"/>
    </location>
</feature>
<evidence type="ECO:0000256" key="7">
    <source>
        <dbReference type="PROSITE-ProRule" id="PRU00175"/>
    </source>
</evidence>
<sequence>MDGRTGNILLSEHDKPCSETCGAEGEDGANITQRSKARPSGKATLAELQLPAAYAVQELDGIIRLVAGQLKNLAPMTPLLAHTDTPHASSHHSSSAHSKNHLQEKMSAAAAAAATEEYPWRGQVVMFGDTVASQRNALVLASYPVLLLLVILAAFVRYLWVALAMYCVLLFVLSCASRTMAARPAGGGEDAARVIRGGLSPAAIAAVAPAFPYETAAAARGEAAQCAVCLEAMRGAEAARRLPACAHTFHVGCIDMWLDSHATCPVCRCHVVPQKQQGVGKEPPEGAVAPSSADEPPLPPV</sequence>
<evidence type="ECO:0000256" key="5">
    <source>
        <dbReference type="ARBA" id="ARBA00022833"/>
    </source>
</evidence>
<evidence type="ECO:0000313" key="11">
    <source>
        <dbReference type="EMBL" id="KAF8754845.1"/>
    </source>
</evidence>
<keyword evidence="9" id="KW-0812">Transmembrane</keyword>
<evidence type="ECO:0000256" key="3">
    <source>
        <dbReference type="ARBA" id="ARBA00022723"/>
    </source>
</evidence>
<evidence type="ECO:0000256" key="2">
    <source>
        <dbReference type="ARBA" id="ARBA00012483"/>
    </source>
</evidence>
<dbReference type="EC" id="2.3.2.27" evidence="2"/>
<proteinExistence type="inferred from homology"/>
<dbReference type="PANTHER" id="PTHR14155:SF553">
    <property type="entry name" value="OS06G0535200 PROTEIN"/>
    <property type="match status" value="1"/>
</dbReference>
<accession>A0A835FGF2</accession>
<keyword evidence="9" id="KW-1133">Transmembrane helix</keyword>
<keyword evidence="12" id="KW-1185">Reference proteome</keyword>
<keyword evidence="3" id="KW-0479">Metal-binding</keyword>
<dbReference type="Gene3D" id="3.30.40.10">
    <property type="entry name" value="Zinc/RING finger domain, C3HC4 (zinc finger)"/>
    <property type="match status" value="1"/>
</dbReference>
<organism evidence="11 12">
    <name type="scientific">Digitaria exilis</name>
    <dbReference type="NCBI Taxonomy" id="1010633"/>
    <lineage>
        <taxon>Eukaryota</taxon>
        <taxon>Viridiplantae</taxon>
        <taxon>Streptophyta</taxon>
        <taxon>Embryophyta</taxon>
        <taxon>Tracheophyta</taxon>
        <taxon>Spermatophyta</taxon>
        <taxon>Magnoliopsida</taxon>
        <taxon>Liliopsida</taxon>
        <taxon>Poales</taxon>
        <taxon>Poaceae</taxon>
        <taxon>PACMAD clade</taxon>
        <taxon>Panicoideae</taxon>
        <taxon>Panicodae</taxon>
        <taxon>Paniceae</taxon>
        <taxon>Anthephorinae</taxon>
        <taxon>Digitaria</taxon>
    </lineage>
</organism>
<comment type="similarity">
    <text evidence="6">Belongs to the RING-type zinc finger family. ATL subfamily.</text>
</comment>
<feature type="domain" description="RING-type" evidence="10">
    <location>
        <begin position="226"/>
        <end position="268"/>
    </location>
</feature>
<keyword evidence="5" id="KW-0862">Zinc</keyword>